<dbReference type="InterPro" id="IPR020846">
    <property type="entry name" value="MFS_dom"/>
</dbReference>
<dbReference type="STRING" id="7897.ENSLACP00000013431"/>
<keyword evidence="7" id="KW-0963">Cytoplasm</keyword>
<evidence type="ECO:0000256" key="4">
    <source>
        <dbReference type="ARBA" id="ARBA00007004"/>
    </source>
</evidence>
<feature type="transmembrane region" description="Helical" evidence="15">
    <location>
        <begin position="163"/>
        <end position="184"/>
    </location>
</feature>
<dbReference type="PROSITE" id="PS50850">
    <property type="entry name" value="MFS"/>
    <property type="match status" value="1"/>
</dbReference>
<evidence type="ECO:0000256" key="12">
    <source>
        <dbReference type="ARBA" id="ARBA00023180"/>
    </source>
</evidence>
<dbReference type="Ensembl" id="ENSLACT00000013527.1">
    <property type="protein sequence ID" value="ENSLACP00000013431.1"/>
    <property type="gene ID" value="ENSLACG00000011824.1"/>
</dbReference>
<dbReference type="GO" id="GO:0022857">
    <property type="term" value="F:transmembrane transporter activity"/>
    <property type="evidence" value="ECO:0007669"/>
    <property type="project" value="InterPro"/>
</dbReference>
<dbReference type="InterPro" id="IPR036259">
    <property type="entry name" value="MFS_trans_sf"/>
</dbReference>
<dbReference type="eggNOG" id="KOG0254">
    <property type="taxonomic scope" value="Eukaryota"/>
</dbReference>
<feature type="transmembrane region" description="Helical" evidence="15">
    <location>
        <begin position="247"/>
        <end position="269"/>
    </location>
</feature>
<dbReference type="GO" id="GO:1904659">
    <property type="term" value="P:D-glucose transmembrane transport"/>
    <property type="evidence" value="ECO:0007669"/>
    <property type="project" value="TreeGrafter"/>
</dbReference>
<dbReference type="InterPro" id="IPR003663">
    <property type="entry name" value="Sugar/inositol_transpt"/>
</dbReference>
<feature type="transmembrane region" description="Helical" evidence="15">
    <location>
        <begin position="453"/>
        <end position="475"/>
    </location>
</feature>
<evidence type="ECO:0000256" key="2">
    <source>
        <dbReference type="ARBA" id="ARBA00004556"/>
    </source>
</evidence>
<dbReference type="PRINTS" id="PR00171">
    <property type="entry name" value="SUGRTRNSPORT"/>
</dbReference>
<keyword evidence="9 15" id="KW-0812">Transmembrane</keyword>
<dbReference type="InterPro" id="IPR005828">
    <property type="entry name" value="MFS_sugar_transport-like"/>
</dbReference>
<accession>H3AUW0</accession>
<dbReference type="InParanoid" id="H3AUW0"/>
<dbReference type="AlphaFoldDB" id="H3AUW0"/>
<dbReference type="PANTHER" id="PTHR48023:SF2">
    <property type="entry name" value="SOLUTE CARRIER FAMILY 2, FACILITATED GLUCOSE TRANSPORTER MEMBER 12"/>
    <property type="match status" value="1"/>
</dbReference>
<dbReference type="FunFam" id="1.20.1250.20:FF:000124">
    <property type="entry name" value="Solute carrier family 2, facilitated glucose transporter member 12"/>
    <property type="match status" value="1"/>
</dbReference>
<evidence type="ECO:0000313" key="18">
    <source>
        <dbReference type="Proteomes" id="UP000008672"/>
    </source>
</evidence>
<reference evidence="17" key="3">
    <citation type="submission" date="2025-09" db="UniProtKB">
        <authorList>
            <consortium name="Ensembl"/>
        </authorList>
    </citation>
    <scope>IDENTIFICATION</scope>
</reference>
<feature type="transmembrane region" description="Helical" evidence="15">
    <location>
        <begin position="135"/>
        <end position="157"/>
    </location>
</feature>
<dbReference type="OMA" id="TGSHMES"/>
<feature type="transmembrane region" description="Helical" evidence="15">
    <location>
        <begin position="416"/>
        <end position="441"/>
    </location>
</feature>
<evidence type="ECO:0000313" key="17">
    <source>
        <dbReference type="Ensembl" id="ENSLACP00000013431.1"/>
    </source>
</evidence>
<protein>
    <recommendedName>
        <fullName evidence="13">Solute carrier family 2, facilitated glucose transporter member 12</fullName>
    </recommendedName>
    <alternativeName>
        <fullName evidence="14">Glucose transporter type 12</fullName>
    </alternativeName>
</protein>
<keyword evidence="5" id="KW-0813">Transport</keyword>
<keyword evidence="8" id="KW-0762">Sugar transport</keyword>
<comment type="subcellular location">
    <subcellularLocation>
        <location evidence="3">Cell membrane</location>
        <topology evidence="3">Multi-pass membrane protein</topology>
    </subcellularLocation>
    <subcellularLocation>
        <location evidence="2">Cytoplasm</location>
        <location evidence="2">Perinuclear region</location>
    </subcellularLocation>
</comment>
<dbReference type="InterPro" id="IPR005829">
    <property type="entry name" value="Sugar_transporter_CS"/>
</dbReference>
<dbReference type="Proteomes" id="UP000008672">
    <property type="component" value="Unassembled WGS sequence"/>
</dbReference>
<reference evidence="18" key="1">
    <citation type="submission" date="2011-08" db="EMBL/GenBank/DDBJ databases">
        <title>The draft genome of Latimeria chalumnae.</title>
        <authorList>
            <person name="Di Palma F."/>
            <person name="Alfoldi J."/>
            <person name="Johnson J."/>
            <person name="Berlin A."/>
            <person name="Gnerre S."/>
            <person name="Jaffe D."/>
            <person name="MacCallum I."/>
            <person name="Young S."/>
            <person name="Walker B.J."/>
            <person name="Lander E."/>
            <person name="Lindblad-Toh K."/>
        </authorList>
    </citation>
    <scope>NUCLEOTIDE SEQUENCE [LARGE SCALE GENOMIC DNA]</scope>
    <source>
        <strain evidence="18">Wild caught</strain>
    </source>
</reference>
<comment type="similarity">
    <text evidence="4">Belongs to the major facilitator superfamily. Sugar transporter (TC 2.A.1.1) family. Glucose transporter subfamily.</text>
</comment>
<evidence type="ECO:0000256" key="11">
    <source>
        <dbReference type="ARBA" id="ARBA00023136"/>
    </source>
</evidence>
<dbReference type="GO" id="GO:0072359">
    <property type="term" value="P:circulatory system development"/>
    <property type="evidence" value="ECO:0007669"/>
    <property type="project" value="TreeGrafter"/>
</dbReference>
<feature type="transmembrane region" description="Helical" evidence="15">
    <location>
        <begin position="12"/>
        <end position="36"/>
    </location>
</feature>
<feature type="transmembrane region" description="Helical" evidence="15">
    <location>
        <begin position="281"/>
        <end position="305"/>
    </location>
</feature>
<organism evidence="17 18">
    <name type="scientific">Latimeria chalumnae</name>
    <name type="common">Coelacanth</name>
    <dbReference type="NCBI Taxonomy" id="7897"/>
    <lineage>
        <taxon>Eukaryota</taxon>
        <taxon>Metazoa</taxon>
        <taxon>Chordata</taxon>
        <taxon>Craniata</taxon>
        <taxon>Vertebrata</taxon>
        <taxon>Euteleostomi</taxon>
        <taxon>Coelacanthiformes</taxon>
        <taxon>Coelacanthidae</taxon>
        <taxon>Latimeria</taxon>
    </lineage>
</organism>
<feature type="transmembrane region" description="Helical" evidence="15">
    <location>
        <begin position="312"/>
        <end position="331"/>
    </location>
</feature>
<evidence type="ECO:0000256" key="5">
    <source>
        <dbReference type="ARBA" id="ARBA00022448"/>
    </source>
</evidence>
<dbReference type="EMBL" id="AFYH01163921">
    <property type="status" value="NOT_ANNOTATED_CDS"/>
    <property type="molecule type" value="Genomic_DNA"/>
</dbReference>
<sequence>LEYTTFTVLSSVTAAASGLLVGYELGIISGALLQLHTLLELTCQQQEMVVSALLIGALLASLTGGFLIDQYGRKIIIIMTSCLFIVGSFILVFSTSYIVLIVGRLVIGISIPLSISATCIYIAEIAPQHKRGQLVSLNELMIIVGILLAYIVNYLFANVSNGWQYMSGLVILPAILQAIAMYFLPPSPRFLIMTDCNESACKVLRRLRSTSDIDQELNSIESSLKKDKRYTFFDLFTSKDNMRARGLIAILLVFFMQITGQPNIIFYASTILKSVGFQSNAAATLASTGVGIAKVVGTIPAILFVDNVGSKIFLCIGSAFMSVSLTTMGLLSFKLPMNFQNICRKFTYSNQSQTNSDFDWLGNTTYYQMLNRTGFSSTASIMKTMFNITTITATRLNNISGINHVEYPIVPDAFKWLSLASLLVYITAFSIGLGPMGWLVLSEIFPVGIKGRAMVLALSVNWGLNLLISLTFLTMTG</sequence>
<dbReference type="FunCoup" id="H3AUW0">
    <property type="interactions" value="336"/>
</dbReference>
<proteinExistence type="inferred from homology"/>
<evidence type="ECO:0000256" key="13">
    <source>
        <dbReference type="ARBA" id="ARBA00039241"/>
    </source>
</evidence>
<feature type="transmembrane region" description="Helical" evidence="15">
    <location>
        <begin position="105"/>
        <end position="123"/>
    </location>
</feature>
<dbReference type="PANTHER" id="PTHR48023">
    <property type="entry name" value="D-XYLOSE-PROTON SYMPORTER-LIKE 2"/>
    <property type="match status" value="1"/>
</dbReference>
<reference evidence="17" key="2">
    <citation type="submission" date="2025-08" db="UniProtKB">
        <authorList>
            <consortium name="Ensembl"/>
        </authorList>
    </citation>
    <scope>IDENTIFICATION</scope>
</reference>
<gene>
    <name evidence="17" type="primary">SLC2A12</name>
</gene>
<feature type="transmembrane region" description="Helical" evidence="15">
    <location>
        <begin position="75"/>
        <end position="99"/>
    </location>
</feature>
<dbReference type="Gene3D" id="1.20.1250.20">
    <property type="entry name" value="MFS general substrate transporter like domains"/>
    <property type="match status" value="2"/>
</dbReference>
<dbReference type="HOGENOM" id="CLU_001265_30_5_1"/>
<dbReference type="InterPro" id="IPR050820">
    <property type="entry name" value="MFS_Sugar_Transporter"/>
</dbReference>
<dbReference type="GO" id="GO:0005886">
    <property type="term" value="C:plasma membrane"/>
    <property type="evidence" value="ECO:0007669"/>
    <property type="project" value="UniProtKB-SubCell"/>
</dbReference>
<dbReference type="GO" id="GO:0048471">
    <property type="term" value="C:perinuclear region of cytoplasm"/>
    <property type="evidence" value="ECO:0007669"/>
    <property type="project" value="UniProtKB-SubCell"/>
</dbReference>
<feature type="transmembrane region" description="Helical" evidence="15">
    <location>
        <begin position="48"/>
        <end position="68"/>
    </location>
</feature>
<dbReference type="Pfam" id="PF00083">
    <property type="entry name" value="Sugar_tr"/>
    <property type="match status" value="2"/>
</dbReference>
<evidence type="ECO:0000256" key="3">
    <source>
        <dbReference type="ARBA" id="ARBA00004651"/>
    </source>
</evidence>
<keyword evidence="10 15" id="KW-1133">Transmembrane helix</keyword>
<dbReference type="PROSITE" id="PS00216">
    <property type="entry name" value="SUGAR_TRANSPORT_1"/>
    <property type="match status" value="1"/>
</dbReference>
<evidence type="ECO:0000256" key="6">
    <source>
        <dbReference type="ARBA" id="ARBA00022475"/>
    </source>
</evidence>
<evidence type="ECO:0000256" key="8">
    <source>
        <dbReference type="ARBA" id="ARBA00022597"/>
    </source>
</evidence>
<evidence type="ECO:0000256" key="10">
    <source>
        <dbReference type="ARBA" id="ARBA00022989"/>
    </source>
</evidence>
<keyword evidence="18" id="KW-1185">Reference proteome</keyword>
<evidence type="ECO:0000256" key="14">
    <source>
        <dbReference type="ARBA" id="ARBA00042905"/>
    </source>
</evidence>
<dbReference type="SUPFAM" id="SSF103473">
    <property type="entry name" value="MFS general substrate transporter"/>
    <property type="match status" value="1"/>
</dbReference>
<evidence type="ECO:0000256" key="9">
    <source>
        <dbReference type="ARBA" id="ARBA00022692"/>
    </source>
</evidence>
<comment type="catalytic activity">
    <reaction evidence="1">
        <text>D-glucose(out) = D-glucose(in)</text>
        <dbReference type="Rhea" id="RHEA:60376"/>
        <dbReference type="ChEBI" id="CHEBI:4167"/>
    </reaction>
</comment>
<keyword evidence="6" id="KW-1003">Cell membrane</keyword>
<evidence type="ECO:0000256" key="15">
    <source>
        <dbReference type="SAM" id="Phobius"/>
    </source>
</evidence>
<evidence type="ECO:0000259" key="16">
    <source>
        <dbReference type="PROSITE" id="PS50850"/>
    </source>
</evidence>
<keyword evidence="12" id="KW-0325">Glycoprotein</keyword>
<name>H3AUW0_LATCH</name>
<evidence type="ECO:0000256" key="1">
    <source>
        <dbReference type="ARBA" id="ARBA00000618"/>
    </source>
</evidence>
<keyword evidence="11 15" id="KW-0472">Membrane</keyword>
<evidence type="ECO:0000256" key="7">
    <source>
        <dbReference type="ARBA" id="ARBA00022490"/>
    </source>
</evidence>
<dbReference type="GeneTree" id="ENSGT00940000159614"/>
<dbReference type="EMBL" id="AFYH01163920">
    <property type="status" value="NOT_ANNOTATED_CDS"/>
    <property type="molecule type" value="Genomic_DNA"/>
</dbReference>
<feature type="domain" description="Major facilitator superfamily (MFS) profile" evidence="16">
    <location>
        <begin position="10"/>
        <end position="477"/>
    </location>
</feature>